<feature type="transmembrane region" description="Helical" evidence="5">
    <location>
        <begin position="197"/>
        <end position="214"/>
    </location>
</feature>
<feature type="transmembrane region" description="Helical" evidence="5">
    <location>
        <begin position="76"/>
        <end position="103"/>
    </location>
</feature>
<keyword evidence="5" id="KW-0653">Protein transport</keyword>
<gene>
    <name evidence="5 6" type="primary">tatC</name>
    <name evidence="6" type="ORF">NFC81_14595</name>
</gene>
<evidence type="ECO:0000256" key="1">
    <source>
        <dbReference type="ARBA" id="ARBA00004141"/>
    </source>
</evidence>
<accession>A0AB38YEW3</accession>
<proteinExistence type="inferred from homology"/>
<comment type="caution">
    <text evidence="5">Lacks conserved residue(s) required for the propagation of feature annotation.</text>
</comment>
<feature type="transmembrane region" description="Helical" evidence="5">
    <location>
        <begin position="110"/>
        <end position="139"/>
    </location>
</feature>
<sequence>MTDHDDAVPLIEHLKELRGRLIRAVLLILVVFGGLYAFSNELYTFLSAPLRILLEDRAGMIIATGVASPFLVPLKLAFVAAVMVTMPFTLYQIWAFVAPALYLHERRLMIPLFVSSVILFYLGVAFTYYVVMPLVFAFFTSVGPVDVNITPDITAILDFSLKMFFAFGLAFEIPIATVLLVISGITTVEKLSKKRPYIFLGCFVVGMLITPPDILSQTILAVPMWMLFEVGLFMARFVKPNVKAEGESTTEETESESKA</sequence>
<keyword evidence="5" id="KW-0811">Translocation</keyword>
<dbReference type="PRINTS" id="PR01840">
    <property type="entry name" value="TATCFAMILY"/>
</dbReference>
<name>A0AB38YEW3_9GAMM</name>
<dbReference type="PANTHER" id="PTHR30371">
    <property type="entry name" value="SEC-INDEPENDENT PROTEIN TRANSLOCASE PROTEIN TATC"/>
    <property type="match status" value="1"/>
</dbReference>
<dbReference type="GO" id="GO:0043953">
    <property type="term" value="P:protein transport by the Tat complex"/>
    <property type="evidence" value="ECO:0007669"/>
    <property type="project" value="UniProtKB-UniRule"/>
</dbReference>
<dbReference type="GO" id="GO:0009977">
    <property type="term" value="F:proton motive force dependent protein transmembrane transporter activity"/>
    <property type="evidence" value="ECO:0007669"/>
    <property type="project" value="TreeGrafter"/>
</dbReference>
<dbReference type="PANTHER" id="PTHR30371:SF0">
    <property type="entry name" value="SEC-INDEPENDENT PROTEIN TRANSLOCASE PROTEIN TATC, CHLOROPLASTIC-RELATED"/>
    <property type="match status" value="1"/>
</dbReference>
<comment type="function">
    <text evidence="5">Part of the twin-arginine translocation (Tat) system that transports large folded proteins containing a characteristic twin-arginine motif in their signal peptide across membranes. Together with TatB, TatC is part of a receptor directly interacting with Tat signal peptides.</text>
</comment>
<dbReference type="Pfam" id="PF00902">
    <property type="entry name" value="TatC"/>
    <property type="match status" value="1"/>
</dbReference>
<dbReference type="AlphaFoldDB" id="A0AB38YEW3"/>
<comment type="subunit">
    <text evidence="5">The Tat system comprises two distinct complexes: a TatABC complex, containing multiple copies of TatA, TatB and TatC subunits, and a separate TatA complex, containing only TatA subunits. Substrates initially bind to the TatABC complex, which probably triggers association of the separate TatA complex to form the active translocon.</text>
</comment>
<keyword evidence="2 5" id="KW-0812">Transmembrane</keyword>
<dbReference type="GO" id="GO:0065002">
    <property type="term" value="P:intracellular protein transmembrane transport"/>
    <property type="evidence" value="ECO:0007669"/>
    <property type="project" value="TreeGrafter"/>
</dbReference>
<dbReference type="HAMAP" id="MF_00902">
    <property type="entry name" value="TatC"/>
    <property type="match status" value="1"/>
</dbReference>
<evidence type="ECO:0000313" key="6">
    <source>
        <dbReference type="EMBL" id="WLD57924.1"/>
    </source>
</evidence>
<keyword evidence="4 5" id="KW-0472">Membrane</keyword>
<organism evidence="6">
    <name type="scientific">Salinispirillum sp. LH 10-3-1</name>
    <dbReference type="NCBI Taxonomy" id="2952525"/>
    <lineage>
        <taxon>Bacteria</taxon>
        <taxon>Pseudomonadati</taxon>
        <taxon>Pseudomonadota</taxon>
        <taxon>Gammaproteobacteria</taxon>
        <taxon>Oceanospirillales</taxon>
        <taxon>Saccharospirillaceae</taxon>
        <taxon>Salinispirillum</taxon>
    </lineage>
</organism>
<keyword evidence="3 5" id="KW-1133">Transmembrane helix</keyword>
<protein>
    <recommendedName>
        <fullName evidence="5">Sec-independent protein translocase protein TatC</fullName>
    </recommendedName>
</protein>
<dbReference type="NCBIfam" id="TIGR00945">
    <property type="entry name" value="tatC"/>
    <property type="match status" value="1"/>
</dbReference>
<evidence type="ECO:0000256" key="5">
    <source>
        <dbReference type="HAMAP-Rule" id="MF_00902"/>
    </source>
</evidence>
<feature type="transmembrane region" description="Helical" evidence="5">
    <location>
        <begin position="159"/>
        <end position="185"/>
    </location>
</feature>
<evidence type="ECO:0000256" key="2">
    <source>
        <dbReference type="ARBA" id="ARBA00022692"/>
    </source>
</evidence>
<dbReference type="RefSeq" id="WP_304995206.1">
    <property type="nucleotide sequence ID" value="NZ_CP101717.1"/>
</dbReference>
<comment type="similarity">
    <text evidence="5">Belongs to the TatC family.</text>
</comment>
<dbReference type="InterPro" id="IPR002033">
    <property type="entry name" value="TatC"/>
</dbReference>
<keyword evidence="5" id="KW-0813">Transport</keyword>
<reference evidence="6" key="1">
    <citation type="submission" date="2022-07" db="EMBL/GenBank/DDBJ databases">
        <title>Complete genome sequence of Salinispirillum sp. LH10-3-1 capable of multiple carbohydrate inversion isolated from a soda lake.</title>
        <authorList>
            <person name="Liu J."/>
            <person name="Zhai Y."/>
            <person name="Zhang H."/>
            <person name="Yang H."/>
            <person name="Qu J."/>
            <person name="Li J."/>
        </authorList>
    </citation>
    <scope>NUCLEOTIDE SEQUENCE</scope>
    <source>
        <strain evidence="6">LH 10-3-1</strain>
    </source>
</reference>
<evidence type="ECO:0000256" key="4">
    <source>
        <dbReference type="ARBA" id="ARBA00023136"/>
    </source>
</evidence>
<feature type="transmembrane region" description="Helical" evidence="5">
    <location>
        <begin position="21"/>
        <end position="39"/>
    </location>
</feature>
<dbReference type="GO" id="GO:0033281">
    <property type="term" value="C:TAT protein transport complex"/>
    <property type="evidence" value="ECO:0007669"/>
    <property type="project" value="UniProtKB-UniRule"/>
</dbReference>
<evidence type="ECO:0000256" key="3">
    <source>
        <dbReference type="ARBA" id="ARBA00022989"/>
    </source>
</evidence>
<comment type="subcellular location">
    <subcellularLocation>
        <location evidence="5">Cell membrane</location>
        <topology evidence="5">Multi-pass membrane protein</topology>
    </subcellularLocation>
    <subcellularLocation>
        <location evidence="1">Membrane</location>
        <topology evidence="1">Multi-pass membrane protein</topology>
    </subcellularLocation>
</comment>
<keyword evidence="5" id="KW-1003">Cell membrane</keyword>
<dbReference type="EMBL" id="CP101717">
    <property type="protein sequence ID" value="WLD57924.1"/>
    <property type="molecule type" value="Genomic_DNA"/>
</dbReference>